<dbReference type="HOGENOM" id="CLU_1210795_0_0_1"/>
<dbReference type="InterPro" id="IPR011021">
    <property type="entry name" value="Arrestin-like_N"/>
</dbReference>
<dbReference type="Gene3D" id="2.60.40.640">
    <property type="match status" value="2"/>
</dbReference>
<reference evidence="4 6" key="2">
    <citation type="journal article" date="2013" name="Nature">
        <title>Insights into bilaterian evolution from three spiralian genomes.</title>
        <authorList>
            <person name="Simakov O."/>
            <person name="Marletaz F."/>
            <person name="Cho S.J."/>
            <person name="Edsinger-Gonzales E."/>
            <person name="Havlak P."/>
            <person name="Hellsten U."/>
            <person name="Kuo D.H."/>
            <person name="Larsson T."/>
            <person name="Lv J."/>
            <person name="Arendt D."/>
            <person name="Savage R."/>
            <person name="Osoegawa K."/>
            <person name="de Jong P."/>
            <person name="Grimwood J."/>
            <person name="Chapman J.A."/>
            <person name="Shapiro H."/>
            <person name="Aerts A."/>
            <person name="Otillar R.P."/>
            <person name="Terry A.Y."/>
            <person name="Boore J.L."/>
            <person name="Grigoriev I.V."/>
            <person name="Lindberg D.R."/>
            <person name="Seaver E.C."/>
            <person name="Weisblat D.A."/>
            <person name="Putnam N.H."/>
            <person name="Rokhsar D.S."/>
        </authorList>
    </citation>
    <scope>NUCLEOTIDE SEQUENCE</scope>
    <source>
        <strain evidence="4 6">I ESC-2004</strain>
    </source>
</reference>
<dbReference type="InterPro" id="IPR050357">
    <property type="entry name" value="Arrestin_domain-protein"/>
</dbReference>
<protein>
    <recommendedName>
        <fullName evidence="3">Arrestin-like N-terminal domain-containing protein</fullName>
    </recommendedName>
</protein>
<dbReference type="GO" id="GO:0005737">
    <property type="term" value="C:cytoplasm"/>
    <property type="evidence" value="ECO:0007669"/>
    <property type="project" value="TreeGrafter"/>
</dbReference>
<dbReference type="GO" id="GO:0015031">
    <property type="term" value="P:protein transport"/>
    <property type="evidence" value="ECO:0007669"/>
    <property type="project" value="TreeGrafter"/>
</dbReference>
<evidence type="ECO:0000313" key="4">
    <source>
        <dbReference type="EMBL" id="ELT90988.1"/>
    </source>
</evidence>
<reference evidence="5" key="3">
    <citation type="submission" date="2015-06" db="UniProtKB">
        <authorList>
            <consortium name="EnsemblMetazoa"/>
        </authorList>
    </citation>
    <scope>IDENTIFICATION</scope>
</reference>
<dbReference type="Proteomes" id="UP000014760">
    <property type="component" value="Unassembled WGS sequence"/>
</dbReference>
<gene>
    <name evidence="4" type="ORF">CAPTEDRAFT_196979</name>
</gene>
<dbReference type="SUPFAM" id="SSF81296">
    <property type="entry name" value="E set domains"/>
    <property type="match status" value="1"/>
</dbReference>
<reference evidence="6" key="1">
    <citation type="submission" date="2012-12" db="EMBL/GenBank/DDBJ databases">
        <authorList>
            <person name="Hellsten U."/>
            <person name="Grimwood J."/>
            <person name="Chapman J.A."/>
            <person name="Shapiro H."/>
            <person name="Aerts A."/>
            <person name="Otillar R.P."/>
            <person name="Terry A.Y."/>
            <person name="Boore J.L."/>
            <person name="Simakov O."/>
            <person name="Marletaz F."/>
            <person name="Cho S.-J."/>
            <person name="Edsinger-Gonzales E."/>
            <person name="Havlak P."/>
            <person name="Kuo D.-H."/>
            <person name="Larsson T."/>
            <person name="Lv J."/>
            <person name="Arendt D."/>
            <person name="Savage R."/>
            <person name="Osoegawa K."/>
            <person name="de Jong P."/>
            <person name="Lindberg D.R."/>
            <person name="Seaver E.C."/>
            <person name="Weisblat D.A."/>
            <person name="Putnam N.H."/>
            <person name="Grigoriev I.V."/>
            <person name="Rokhsar D.S."/>
        </authorList>
    </citation>
    <scope>NUCLEOTIDE SEQUENCE</scope>
    <source>
        <strain evidence="6">I ESC-2004</strain>
    </source>
</reference>
<comment type="similarity">
    <text evidence="1">Belongs to the arrestin family.</text>
</comment>
<evidence type="ECO:0000313" key="6">
    <source>
        <dbReference type="Proteomes" id="UP000014760"/>
    </source>
</evidence>
<dbReference type="PANTHER" id="PTHR11188">
    <property type="entry name" value="ARRESTIN DOMAIN CONTAINING PROTEIN"/>
    <property type="match status" value="1"/>
</dbReference>
<dbReference type="InterPro" id="IPR014756">
    <property type="entry name" value="Ig_E-set"/>
</dbReference>
<keyword evidence="6" id="KW-1185">Reference proteome</keyword>
<proteinExistence type="inferred from homology"/>
<dbReference type="OrthoDB" id="2333384at2759"/>
<evidence type="ECO:0000259" key="3">
    <source>
        <dbReference type="Pfam" id="PF00339"/>
    </source>
</evidence>
<evidence type="ECO:0000313" key="5">
    <source>
        <dbReference type="EnsemblMetazoa" id="CapteP196979"/>
    </source>
</evidence>
<feature type="region of interest" description="Disordered" evidence="2">
    <location>
        <begin position="1"/>
        <end position="20"/>
    </location>
</feature>
<dbReference type="AlphaFoldDB" id="R7TB73"/>
<dbReference type="EnsemblMetazoa" id="CapteT196979">
    <property type="protein sequence ID" value="CapteP196979"/>
    <property type="gene ID" value="CapteG196979"/>
</dbReference>
<dbReference type="PANTHER" id="PTHR11188:SF17">
    <property type="entry name" value="FI21816P1"/>
    <property type="match status" value="1"/>
</dbReference>
<dbReference type="EMBL" id="AMQN01003011">
    <property type="status" value="NOT_ANNOTATED_CDS"/>
    <property type="molecule type" value="Genomic_DNA"/>
</dbReference>
<evidence type="ECO:0000256" key="2">
    <source>
        <dbReference type="SAM" id="MobiDB-lite"/>
    </source>
</evidence>
<dbReference type="Pfam" id="PF00339">
    <property type="entry name" value="Arrestin_N"/>
    <property type="match status" value="1"/>
</dbReference>
<dbReference type="InterPro" id="IPR014752">
    <property type="entry name" value="Arrestin-like_C"/>
</dbReference>
<feature type="domain" description="Arrestin-like N-terminal" evidence="3">
    <location>
        <begin position="14"/>
        <end position="79"/>
    </location>
</feature>
<dbReference type="STRING" id="283909.R7TB73"/>
<name>R7TB73_CAPTE</name>
<dbReference type="EMBL" id="KB310691">
    <property type="protein sequence ID" value="ELT90988.1"/>
    <property type="molecule type" value="Genomic_DNA"/>
</dbReference>
<dbReference type="OMA" id="QESKMIC"/>
<sequence>MRIEHHPQPPKQPGSNSTHPAGNYQYRFHYKLKEDLPASFEGVHGEVFYKIKCTIDRPLMKSKHKTEIEFQVTNDVDLNTRPNARASQSDMIQRNLCCLCCVTGPIIAEFHIDRSGHVPGEHIVLSGEQDVYRSEKDSTMFCVITDTQSKGEILPGYSSVWSCERICIPSILGGQCLSDMSTWSIIDLVYTIEACLCEKSEHHFVANCFQRQLLTVVRPQSHPSNTEAW</sequence>
<evidence type="ECO:0000256" key="1">
    <source>
        <dbReference type="ARBA" id="ARBA00005298"/>
    </source>
</evidence>
<organism evidence="4">
    <name type="scientific">Capitella teleta</name>
    <name type="common">Polychaete worm</name>
    <dbReference type="NCBI Taxonomy" id="283909"/>
    <lineage>
        <taxon>Eukaryota</taxon>
        <taxon>Metazoa</taxon>
        <taxon>Spiralia</taxon>
        <taxon>Lophotrochozoa</taxon>
        <taxon>Annelida</taxon>
        <taxon>Polychaeta</taxon>
        <taxon>Sedentaria</taxon>
        <taxon>Scolecida</taxon>
        <taxon>Capitellidae</taxon>
        <taxon>Capitella</taxon>
    </lineage>
</organism>
<accession>R7TB73</accession>